<reference evidence="4 5" key="1">
    <citation type="submission" date="2012-02" db="EMBL/GenBank/DDBJ databases">
        <title>Shotgun genome sequence of Phaeospirillum photometricum DSM 122.</title>
        <authorList>
            <person name="Duquesne K."/>
            <person name="Sturgis J."/>
        </authorList>
    </citation>
    <scope>NUCLEOTIDE SEQUENCE [LARGE SCALE GENOMIC DNA]</scope>
    <source>
        <strain evidence="5">DSM122</strain>
    </source>
</reference>
<dbReference type="GO" id="GO:0042619">
    <property type="term" value="P:poly-hydroxybutyrate biosynthetic process"/>
    <property type="evidence" value="ECO:0007669"/>
    <property type="project" value="InterPro"/>
</dbReference>
<dbReference type="GO" id="GO:0032787">
    <property type="term" value="P:monocarboxylic acid metabolic process"/>
    <property type="evidence" value="ECO:0007669"/>
    <property type="project" value="UniProtKB-ARBA"/>
</dbReference>
<feature type="domain" description="Ketoreductase" evidence="3">
    <location>
        <begin position="47"/>
        <end position="222"/>
    </location>
</feature>
<gene>
    <name evidence="4" type="ORF">RSPPHO_02421</name>
</gene>
<protein>
    <submittedName>
        <fullName evidence="4">3-oxoacyl-[acyl-carrier-protein] reductase</fullName>
        <ecNumber evidence="4">1.1.1.100</ecNumber>
    </submittedName>
</protein>
<accession>H6SM32</accession>
<dbReference type="InterPro" id="IPR036291">
    <property type="entry name" value="NAD(P)-bd_dom_sf"/>
</dbReference>
<organism evidence="4 5">
    <name type="scientific">Pararhodospirillum photometricum DSM 122</name>
    <dbReference type="NCBI Taxonomy" id="1150469"/>
    <lineage>
        <taxon>Bacteria</taxon>
        <taxon>Pseudomonadati</taxon>
        <taxon>Pseudomonadota</taxon>
        <taxon>Alphaproteobacteria</taxon>
        <taxon>Rhodospirillales</taxon>
        <taxon>Rhodospirillaceae</taxon>
        <taxon>Pararhodospirillum</taxon>
    </lineage>
</organism>
<dbReference type="KEGG" id="rpm:RSPPHO_02421"/>
<dbReference type="PRINTS" id="PR00080">
    <property type="entry name" value="SDRFAMILY"/>
</dbReference>
<dbReference type="CDD" id="cd05333">
    <property type="entry name" value="BKR_SDR_c"/>
    <property type="match status" value="1"/>
</dbReference>
<keyword evidence="5" id="KW-1185">Reference proteome</keyword>
<dbReference type="InterPro" id="IPR011283">
    <property type="entry name" value="Acetoacetyl-CoA_reductase"/>
</dbReference>
<dbReference type="PANTHER" id="PTHR42879:SF2">
    <property type="entry name" value="3-OXOACYL-[ACYL-CARRIER-PROTEIN] REDUCTASE FABG"/>
    <property type="match status" value="1"/>
</dbReference>
<evidence type="ECO:0000313" key="5">
    <source>
        <dbReference type="Proteomes" id="UP000033220"/>
    </source>
</evidence>
<dbReference type="Gene3D" id="3.40.50.720">
    <property type="entry name" value="NAD(P)-binding Rossmann-like Domain"/>
    <property type="match status" value="1"/>
</dbReference>
<dbReference type="NCBIfam" id="TIGR01829">
    <property type="entry name" value="AcAcCoA_reduct"/>
    <property type="match status" value="1"/>
</dbReference>
<dbReference type="SUPFAM" id="SSF51735">
    <property type="entry name" value="NAD(P)-binding Rossmann-fold domains"/>
    <property type="match status" value="1"/>
</dbReference>
<dbReference type="FunFam" id="3.40.50.720:FF:000173">
    <property type="entry name" value="3-oxoacyl-[acyl-carrier protein] reductase"/>
    <property type="match status" value="1"/>
</dbReference>
<dbReference type="SMART" id="SM00822">
    <property type="entry name" value="PKS_KR"/>
    <property type="match status" value="1"/>
</dbReference>
<dbReference type="HOGENOM" id="CLU_010194_1_3_5"/>
<dbReference type="InterPro" id="IPR057326">
    <property type="entry name" value="KR_dom"/>
</dbReference>
<dbReference type="GO" id="GO:0004316">
    <property type="term" value="F:3-oxoacyl-[acyl-carrier-protein] reductase (NADPH) activity"/>
    <property type="evidence" value="ECO:0007669"/>
    <property type="project" value="UniProtKB-EC"/>
</dbReference>
<sequence>MNWCGATCVRDSPPCALAGAWASPCASSVKPSKTTFLREDKSMSRGRVALVTGGTRGIGAAISTALRDAGYRVAANYAGNDDAAAYFQKETGIPVYKFDVASFESVTEGIGRIVADLGPVEVLVNNAGITRDGTLHRMTPENWEAVIHTNLSSCFNTARCVIDSMRDRGFGRIVNIGSINGQAGQYGQVNYAAAKSGIHGFTKALAQEGAPKNITVNAIAPGYVDTDMVRAVPHSVLEKIIAKIPVGRLGRAEDIARGVLFLVADDAEFITGATLSINGGQHMY</sequence>
<comment type="similarity">
    <text evidence="1">Belongs to the short-chain dehydrogenases/reductases (SDR) family.</text>
</comment>
<dbReference type="STRING" id="1150469.RSPPHO_02421"/>
<evidence type="ECO:0000259" key="3">
    <source>
        <dbReference type="SMART" id="SM00822"/>
    </source>
</evidence>
<dbReference type="InterPro" id="IPR002347">
    <property type="entry name" value="SDR_fam"/>
</dbReference>
<proteinExistence type="inferred from homology"/>
<dbReference type="PROSITE" id="PS00061">
    <property type="entry name" value="ADH_SHORT"/>
    <property type="match status" value="1"/>
</dbReference>
<dbReference type="GO" id="GO:0018454">
    <property type="term" value="F:acetoacetyl-CoA reductase activity"/>
    <property type="evidence" value="ECO:0007669"/>
    <property type="project" value="InterPro"/>
</dbReference>
<dbReference type="GO" id="GO:0005737">
    <property type="term" value="C:cytoplasm"/>
    <property type="evidence" value="ECO:0007669"/>
    <property type="project" value="InterPro"/>
</dbReference>
<dbReference type="NCBIfam" id="NF009466">
    <property type="entry name" value="PRK12826.1-2"/>
    <property type="match status" value="1"/>
</dbReference>
<keyword evidence="2 4" id="KW-0560">Oxidoreductase</keyword>
<dbReference type="PATRIC" id="fig|1150469.3.peg.2748"/>
<dbReference type="PANTHER" id="PTHR42879">
    <property type="entry name" value="3-OXOACYL-(ACYL-CARRIER-PROTEIN) REDUCTASE"/>
    <property type="match status" value="1"/>
</dbReference>
<evidence type="ECO:0000256" key="2">
    <source>
        <dbReference type="ARBA" id="ARBA00023002"/>
    </source>
</evidence>
<dbReference type="Proteomes" id="UP000033220">
    <property type="component" value="Chromosome DSM 122"/>
</dbReference>
<dbReference type="InterPro" id="IPR020904">
    <property type="entry name" value="Sc_DH/Rdtase_CS"/>
</dbReference>
<evidence type="ECO:0000256" key="1">
    <source>
        <dbReference type="ARBA" id="ARBA00006484"/>
    </source>
</evidence>
<dbReference type="EMBL" id="HE663493">
    <property type="protein sequence ID" value="CCG09047.1"/>
    <property type="molecule type" value="Genomic_DNA"/>
</dbReference>
<dbReference type="PRINTS" id="PR00081">
    <property type="entry name" value="GDHRDH"/>
</dbReference>
<dbReference type="NCBIfam" id="NF009464">
    <property type="entry name" value="PRK12824.1"/>
    <property type="match status" value="1"/>
</dbReference>
<name>H6SM32_PARPM</name>
<dbReference type="InterPro" id="IPR050259">
    <property type="entry name" value="SDR"/>
</dbReference>
<dbReference type="Pfam" id="PF13561">
    <property type="entry name" value="adh_short_C2"/>
    <property type="match status" value="1"/>
</dbReference>
<evidence type="ECO:0000313" key="4">
    <source>
        <dbReference type="EMBL" id="CCG09047.1"/>
    </source>
</evidence>
<dbReference type="eggNOG" id="COG1028">
    <property type="taxonomic scope" value="Bacteria"/>
</dbReference>
<dbReference type="EC" id="1.1.1.100" evidence="4"/>
<dbReference type="AlphaFoldDB" id="H6SM32"/>